<dbReference type="Proteomes" id="UP000014622">
    <property type="component" value="Unassembled WGS sequence"/>
</dbReference>
<name>A0AB73A7R6_ENTFC</name>
<proteinExistence type="predicted"/>
<gene>
    <name evidence="1" type="ORF">D356_02038</name>
</gene>
<evidence type="ECO:0000313" key="1">
    <source>
        <dbReference type="EMBL" id="EPI10602.1"/>
    </source>
</evidence>
<comment type="caution">
    <text evidence="1">The sequence shown here is derived from an EMBL/GenBank/DDBJ whole genome shotgun (WGS) entry which is preliminary data.</text>
</comment>
<reference evidence="1 2" key="1">
    <citation type="submission" date="2013-06" db="EMBL/GenBank/DDBJ databases">
        <authorList>
            <person name="Weinstock G."/>
            <person name="Sodergren E."/>
            <person name="Lobos E.A."/>
            <person name="Fulton L."/>
            <person name="Fulton R."/>
            <person name="Courtney L."/>
            <person name="Fronick C."/>
            <person name="O'Laughlin M."/>
            <person name="Godfrey J."/>
            <person name="Wilson R.M."/>
            <person name="Miner T."/>
            <person name="Farmer C."/>
            <person name="Delehaunty K."/>
            <person name="Cordes M."/>
            <person name="Minx P."/>
            <person name="Tomlinson C."/>
            <person name="Chen J."/>
            <person name="Wollam A."/>
            <person name="Pepin K.H."/>
            <person name="Bhonagiri V."/>
            <person name="Zhang X."/>
            <person name="Warren W."/>
            <person name="Mitreva M."/>
            <person name="Mardis E.R."/>
            <person name="Wilson R.K."/>
        </authorList>
    </citation>
    <scope>NUCLEOTIDE SEQUENCE [LARGE SCALE GENOMIC DNA]</scope>
    <source>
        <strain evidence="1 2">SD2A-2</strain>
    </source>
</reference>
<sequence length="48" mass="5240">MYLALCSLDASCQRFSNIFSSSIIDPPKRALPETSITGSASLIMQIYV</sequence>
<evidence type="ECO:0000313" key="2">
    <source>
        <dbReference type="Proteomes" id="UP000014622"/>
    </source>
</evidence>
<protein>
    <submittedName>
        <fullName evidence="1">Uncharacterized protein</fullName>
    </submittedName>
</protein>
<organism evidence="1 2">
    <name type="scientific">Enterococcus faecium SD2A-2</name>
    <dbReference type="NCBI Taxonomy" id="1244154"/>
    <lineage>
        <taxon>Bacteria</taxon>
        <taxon>Bacillati</taxon>
        <taxon>Bacillota</taxon>
        <taxon>Bacilli</taxon>
        <taxon>Lactobacillales</taxon>
        <taxon>Enterococcaceae</taxon>
        <taxon>Enterococcus</taxon>
    </lineage>
</organism>
<dbReference type="AlphaFoldDB" id="A0AB73A7R6"/>
<dbReference type="EMBL" id="ATIT01000109">
    <property type="protein sequence ID" value="EPI10602.1"/>
    <property type="molecule type" value="Genomic_DNA"/>
</dbReference>
<accession>A0AB73A7R6</accession>